<accession>A0A382BUN5</accession>
<reference evidence="1" key="1">
    <citation type="submission" date="2018-05" db="EMBL/GenBank/DDBJ databases">
        <authorList>
            <person name="Lanie J.A."/>
            <person name="Ng W.-L."/>
            <person name="Kazmierczak K.M."/>
            <person name="Andrzejewski T.M."/>
            <person name="Davidsen T.M."/>
            <person name="Wayne K.J."/>
            <person name="Tettelin H."/>
            <person name="Glass J.I."/>
            <person name="Rusch D."/>
            <person name="Podicherti R."/>
            <person name="Tsui H.-C.T."/>
            <person name="Winkler M.E."/>
        </authorList>
    </citation>
    <scope>NUCLEOTIDE SEQUENCE</scope>
</reference>
<dbReference type="Gene3D" id="2.60.40.10">
    <property type="entry name" value="Immunoglobulins"/>
    <property type="match status" value="1"/>
</dbReference>
<evidence type="ECO:0000313" key="1">
    <source>
        <dbReference type="EMBL" id="SVB16937.1"/>
    </source>
</evidence>
<evidence type="ECO:0008006" key="2">
    <source>
        <dbReference type="Google" id="ProtNLM"/>
    </source>
</evidence>
<dbReference type="AlphaFoldDB" id="A0A382BUN5"/>
<sequence length="687" mass="75326">QITGETAVYVAGSGIQTLNFSLPANDARTVKLWLQDNAGNEDEANAITITAKWDDTAPSTFDLTKPLTGWYTDANYRFEWESSSDATAGLDHYVWSLNAGGETATISPDSTGHTPGFGLGQGTHTWTVTAYDSAGNLTETSNPQTIQVDHTPPGITHNPVLEATENTSVVINAVFDDDSNSDNQTLPEDGESGIIIAELYYRRGGEANWQPPVDMKTLTTYQIASSFSTSAGIEYYLHAEDVAGNVTDQPVGGFTSIAVTIPGGLASSDRWSTGIPSGEAVTNYQLWSFPGDPASGAPVDLIVDDMPGAVFDNTLWRAFAYAGGGAWTEFESLSKLNSGESYFIIVKDPGSNINTGQIYTIATNEPFEINLTSGDWTFVGNPFDFTIPLTSVYTQDSTSLSGDPNFYTYDGSWVNASSLEPWMGYIYKAPSASKLFINPGANSGGMLGRQLADESIIEDNEWLVNISARNGLGRDGFNEVGLLADAMDTYDNHDAFEPPLVPGGISVYINNQDWHEYADTYTRDIRAPKEDGEYWDLEILAQDDEHNVYLTFEDLEMIPEELDVFAIDITLGVAQDLRWRHVYRYAVTNPQEKHNVRFIAGTRDFLQKNNAGVELFPDRYALSQNYPNPFNPQTSILLTMQDGATVNLVVYNLLGEEIAVLADNEYRPAGYHNFIWKGLNNNGQRVA</sequence>
<gene>
    <name evidence="1" type="ORF">METZ01_LOCUS169791</name>
</gene>
<dbReference type="EMBL" id="UINC01031225">
    <property type="protein sequence ID" value="SVB16937.1"/>
    <property type="molecule type" value="Genomic_DNA"/>
</dbReference>
<proteinExistence type="predicted"/>
<feature type="non-terminal residue" evidence="1">
    <location>
        <position position="687"/>
    </location>
</feature>
<protein>
    <recommendedName>
        <fullName evidence="2">FlgD Ig-like domain-containing protein</fullName>
    </recommendedName>
</protein>
<feature type="non-terminal residue" evidence="1">
    <location>
        <position position="1"/>
    </location>
</feature>
<name>A0A382BUN5_9ZZZZ</name>
<dbReference type="Gene3D" id="2.60.40.4070">
    <property type="match status" value="1"/>
</dbReference>
<organism evidence="1">
    <name type="scientific">marine metagenome</name>
    <dbReference type="NCBI Taxonomy" id="408172"/>
    <lineage>
        <taxon>unclassified sequences</taxon>
        <taxon>metagenomes</taxon>
        <taxon>ecological metagenomes</taxon>
    </lineage>
</organism>
<dbReference type="InterPro" id="IPR013783">
    <property type="entry name" value="Ig-like_fold"/>
</dbReference>